<feature type="compositionally biased region" description="Polar residues" evidence="3">
    <location>
        <begin position="785"/>
        <end position="798"/>
    </location>
</feature>
<feature type="domain" description="F-box" evidence="4">
    <location>
        <begin position="62"/>
        <end position="103"/>
    </location>
</feature>
<protein>
    <recommendedName>
        <fullName evidence="8">F-box domain-containing protein</fullName>
    </recommendedName>
</protein>
<evidence type="ECO:0000259" key="5">
    <source>
        <dbReference type="Pfam" id="PF25372"/>
    </source>
</evidence>
<dbReference type="Gene3D" id="3.80.10.10">
    <property type="entry name" value="Ribonuclease Inhibitor"/>
    <property type="match status" value="2"/>
</dbReference>
<name>A0A9P8AAG7_MORAP</name>
<reference evidence="6" key="1">
    <citation type="submission" date="2021-07" db="EMBL/GenBank/DDBJ databases">
        <title>Draft genome of Mortierella alpina, strain LL118, isolated from an aspen leaf litter sample.</title>
        <authorList>
            <person name="Yang S."/>
            <person name="Vinatzer B.A."/>
        </authorList>
    </citation>
    <scope>NUCLEOTIDE SEQUENCE</scope>
    <source>
        <strain evidence="6">LL118</strain>
    </source>
</reference>
<proteinExistence type="predicted"/>
<evidence type="ECO:0000256" key="2">
    <source>
        <dbReference type="SAM" id="Coils"/>
    </source>
</evidence>
<dbReference type="EMBL" id="JAIFTL010000031">
    <property type="protein sequence ID" value="KAG9325860.1"/>
    <property type="molecule type" value="Genomic_DNA"/>
</dbReference>
<dbReference type="PANTHER" id="PTHR13382:SF67">
    <property type="entry name" value="SCF E3 UBIQUITIN LIGASE COMPLEX F-BOX PROTEIN POF2"/>
    <property type="match status" value="1"/>
</dbReference>
<dbReference type="InterPro" id="IPR032675">
    <property type="entry name" value="LRR_dom_sf"/>
</dbReference>
<dbReference type="PANTHER" id="PTHR13382">
    <property type="entry name" value="MITOCHONDRIAL ATP SYNTHASE COUPLING FACTOR B"/>
    <property type="match status" value="1"/>
</dbReference>
<dbReference type="SMART" id="SM00367">
    <property type="entry name" value="LRR_CC"/>
    <property type="match status" value="11"/>
</dbReference>
<dbReference type="InterPro" id="IPR057207">
    <property type="entry name" value="FBXL15_LRR"/>
</dbReference>
<dbReference type="SUPFAM" id="SSF52047">
    <property type="entry name" value="RNI-like"/>
    <property type="match status" value="1"/>
</dbReference>
<feature type="compositionally biased region" description="Gly residues" evidence="3">
    <location>
        <begin position="856"/>
        <end position="867"/>
    </location>
</feature>
<feature type="region of interest" description="Disordered" evidence="3">
    <location>
        <begin position="839"/>
        <end position="903"/>
    </location>
</feature>
<feature type="region of interest" description="Disordered" evidence="3">
    <location>
        <begin position="756"/>
        <end position="811"/>
    </location>
</feature>
<feature type="compositionally biased region" description="Low complexity" evidence="3">
    <location>
        <begin position="761"/>
        <end position="784"/>
    </location>
</feature>
<dbReference type="Pfam" id="PF12937">
    <property type="entry name" value="F-box-like"/>
    <property type="match status" value="1"/>
</dbReference>
<dbReference type="SUPFAM" id="SSF81383">
    <property type="entry name" value="F-box domain"/>
    <property type="match status" value="1"/>
</dbReference>
<evidence type="ECO:0000256" key="3">
    <source>
        <dbReference type="SAM" id="MobiDB-lite"/>
    </source>
</evidence>
<dbReference type="InterPro" id="IPR036047">
    <property type="entry name" value="F-box-like_dom_sf"/>
</dbReference>
<evidence type="ECO:0000313" key="6">
    <source>
        <dbReference type="EMBL" id="KAG9325860.1"/>
    </source>
</evidence>
<keyword evidence="2" id="KW-0175">Coiled coil</keyword>
<organism evidence="6 7">
    <name type="scientific">Mortierella alpina</name>
    <name type="common">Oleaginous fungus</name>
    <name type="synonym">Mortierella renispora</name>
    <dbReference type="NCBI Taxonomy" id="64518"/>
    <lineage>
        <taxon>Eukaryota</taxon>
        <taxon>Fungi</taxon>
        <taxon>Fungi incertae sedis</taxon>
        <taxon>Mucoromycota</taxon>
        <taxon>Mortierellomycotina</taxon>
        <taxon>Mortierellomycetes</taxon>
        <taxon>Mortierellales</taxon>
        <taxon>Mortierellaceae</taxon>
        <taxon>Mortierella</taxon>
    </lineage>
</organism>
<dbReference type="InterPro" id="IPR050648">
    <property type="entry name" value="F-box_LRR-repeat"/>
</dbReference>
<comment type="caution">
    <text evidence="6">The sequence shown here is derived from an EMBL/GenBank/DDBJ whole genome shotgun (WGS) entry which is preliminary data.</text>
</comment>
<evidence type="ECO:0000256" key="1">
    <source>
        <dbReference type="ARBA" id="ARBA00022786"/>
    </source>
</evidence>
<dbReference type="AlphaFoldDB" id="A0A9P8AAG7"/>
<evidence type="ECO:0000259" key="4">
    <source>
        <dbReference type="Pfam" id="PF12937"/>
    </source>
</evidence>
<feature type="domain" description="F-box/LRR-repeat protein 15-like leucin rich repeat" evidence="5">
    <location>
        <begin position="227"/>
        <end position="440"/>
    </location>
</feature>
<feature type="region of interest" description="Disordered" evidence="3">
    <location>
        <begin position="30"/>
        <end position="51"/>
    </location>
</feature>
<dbReference type="GO" id="GO:0005737">
    <property type="term" value="C:cytoplasm"/>
    <property type="evidence" value="ECO:0007669"/>
    <property type="project" value="TreeGrafter"/>
</dbReference>
<dbReference type="Proteomes" id="UP000717515">
    <property type="component" value="Unassembled WGS sequence"/>
</dbReference>
<evidence type="ECO:0008006" key="8">
    <source>
        <dbReference type="Google" id="ProtNLM"/>
    </source>
</evidence>
<gene>
    <name evidence="6" type="ORF">KVV02_006854</name>
</gene>
<dbReference type="InterPro" id="IPR001810">
    <property type="entry name" value="F-box_dom"/>
</dbReference>
<feature type="compositionally biased region" description="Acidic residues" evidence="3">
    <location>
        <begin position="872"/>
        <end position="895"/>
    </location>
</feature>
<feature type="coiled-coil region" evidence="2">
    <location>
        <begin position="701"/>
        <end position="731"/>
    </location>
</feature>
<evidence type="ECO:0000313" key="7">
    <source>
        <dbReference type="Proteomes" id="UP000717515"/>
    </source>
</evidence>
<accession>A0A9P8AAG7</accession>
<dbReference type="Pfam" id="PF25372">
    <property type="entry name" value="DUF7885"/>
    <property type="match status" value="1"/>
</dbReference>
<keyword evidence="1" id="KW-0833">Ubl conjugation pathway</keyword>
<sequence length="903" mass="97574">MHPMLPHHACSKAPVDPAPHHDVASDNVDALSIQSPSPSGPHPRLSPPLQEQEQHVLSRYPSIPSELILYIFKFLVSPQDLRSAILVCKLWCSCGVDLLWSRPALFNMTLVQKMCKTLTLDRSETVFPYPDYIRRLNFSFLSQDLTDATLVRYRCCTRLERLLLPGCVKTTEEGLKQILEIGQGLYSLDLSDVPAVTDAVLEHVARHCPKLHTLYLAGCAQLTDDSIVRLATRCRSLKRIKLSQCVLLTDRSVLALTQYCPQLMEMDVTNCSLMTNSAIQSVFKTLPQVRDINMTLLANLTDQAFASVPLGAGTSPAIASLSYLPSPALSSSPAVVRFDQLRVLNLTSCVHITDETLARIIPAAPRLRNLTLTKCDRITDAGASIIKVLGKHLHYLHLGHCSRLTDKAITTLAQHCTRIRYLDLACCSKLTDAAVFAMAQLPKLRRIGLVKCSNITDHGIYAMLVSQVVPQTLERVHLSYCVHLSDTAVAALVQQCSKLTHLSVTGVPAFMTPRYQKFCRIPPSEFTPHQREVFCVFSGKGVRELRQHMQENPTVTASTMTSIQRSYRIMGSTVASMVAGGQHSSAILAHLGLTLRESDTLAHPSAAQSEPGMNLALATSSALAASVPTSYSAPEAGTGSSGTSALGAGPLNTLSSAVVPGSSPVGMMMMTTTTTTTTSAAAATQEIAELANLNHVPSLSLQQQEALALELEQRMEELEQAGQEYAAMMTQQHFLNLHHHHLTQRQQYILRLQEQAQNHAGSGSSTASPGVSSNSSSSSSSSLSTPLDTQMHSSSDGSAQVRGGTGEHGVPYQEDEQAIGDMDLDLQAVAELDADHDVRMATTPVSMSRRAQGQVMGEGEGSSGGSENGSPAEDEEEDDADVEEEEEEASGDEVDEGARAALS</sequence>
<dbReference type="InterPro" id="IPR006553">
    <property type="entry name" value="Leu-rich_rpt_Cys-con_subtyp"/>
</dbReference>